<evidence type="ECO:0000256" key="1">
    <source>
        <dbReference type="SAM" id="MobiDB-lite"/>
    </source>
</evidence>
<organism evidence="2 3">
    <name type="scientific">Fusarium anthophilum</name>
    <dbReference type="NCBI Taxonomy" id="48485"/>
    <lineage>
        <taxon>Eukaryota</taxon>
        <taxon>Fungi</taxon>
        <taxon>Dikarya</taxon>
        <taxon>Ascomycota</taxon>
        <taxon>Pezizomycotina</taxon>
        <taxon>Sordariomycetes</taxon>
        <taxon>Hypocreomycetidae</taxon>
        <taxon>Hypocreales</taxon>
        <taxon>Nectriaceae</taxon>
        <taxon>Fusarium</taxon>
        <taxon>Fusarium fujikuroi species complex</taxon>
    </lineage>
</organism>
<feature type="compositionally biased region" description="Low complexity" evidence="1">
    <location>
        <begin position="102"/>
        <end position="128"/>
    </location>
</feature>
<gene>
    <name evidence="2" type="ORF">FANTH_8789</name>
</gene>
<sequence>MIAFILFCAALVAADLPVPNIGPELSEDVGFKETRFNECNAFIQTCAPTIASCASVICKECTGLGQKALNACCATESEPASCLGPALRVPNQADASITTSESGATASSQAVSSATQTEASVSTETSSGQAAESSSKNVGQVLSHADSSLVGFMMAWVLYIF</sequence>
<evidence type="ECO:0000313" key="2">
    <source>
        <dbReference type="EMBL" id="KAF5242157.1"/>
    </source>
</evidence>
<keyword evidence="3" id="KW-1185">Reference proteome</keyword>
<dbReference type="Proteomes" id="UP000573603">
    <property type="component" value="Unassembled WGS sequence"/>
</dbReference>
<comment type="caution">
    <text evidence="2">The sequence shown here is derived from an EMBL/GenBank/DDBJ whole genome shotgun (WGS) entry which is preliminary data.</text>
</comment>
<dbReference type="AlphaFoldDB" id="A0A8H4Z8J3"/>
<evidence type="ECO:0000313" key="3">
    <source>
        <dbReference type="Proteomes" id="UP000573603"/>
    </source>
</evidence>
<protein>
    <submittedName>
        <fullName evidence="2">Uncharacterized protein</fullName>
    </submittedName>
</protein>
<feature type="region of interest" description="Disordered" evidence="1">
    <location>
        <begin position="98"/>
        <end position="133"/>
    </location>
</feature>
<reference evidence="2 3" key="1">
    <citation type="journal article" date="2020" name="BMC Genomics">
        <title>Correction to: Identification and distribution of gene clusters required for synthesis of sphingolipid metabolism inhibitors in diverse species of the filamentous fungus Fusarium.</title>
        <authorList>
            <person name="Kim H.S."/>
            <person name="Lohmar J.M."/>
            <person name="Busman M."/>
            <person name="Brown D.W."/>
            <person name="Naumann T.A."/>
            <person name="Divon H.H."/>
            <person name="Lysoe E."/>
            <person name="Uhlig S."/>
            <person name="Proctor R.H."/>
        </authorList>
    </citation>
    <scope>NUCLEOTIDE SEQUENCE [LARGE SCALE GENOMIC DNA]</scope>
    <source>
        <strain evidence="2 3">NRRL 25214</strain>
    </source>
</reference>
<proteinExistence type="predicted"/>
<name>A0A8H4Z8J3_9HYPO</name>
<accession>A0A8H4Z8J3</accession>
<dbReference type="EMBL" id="JABEVY010000214">
    <property type="protein sequence ID" value="KAF5242157.1"/>
    <property type="molecule type" value="Genomic_DNA"/>
</dbReference>